<comment type="caution">
    <text evidence="2">The sequence shown here is derived from an EMBL/GenBank/DDBJ whole genome shotgun (WGS) entry which is preliminary data.</text>
</comment>
<dbReference type="AlphaFoldDB" id="A0A934VWF0"/>
<dbReference type="InterPro" id="IPR036513">
    <property type="entry name" value="STAS_dom_sf"/>
</dbReference>
<feature type="domain" description="STAS" evidence="1">
    <location>
        <begin position="1"/>
        <end position="91"/>
    </location>
</feature>
<protein>
    <submittedName>
        <fullName evidence="2">STAS domain-containing protein</fullName>
    </submittedName>
</protein>
<accession>A0A934VWF0</accession>
<dbReference type="EMBL" id="JAENIJ010000010">
    <property type="protein sequence ID" value="MBK1882424.1"/>
    <property type="molecule type" value="Genomic_DNA"/>
</dbReference>
<dbReference type="Proteomes" id="UP000603141">
    <property type="component" value="Unassembled WGS sequence"/>
</dbReference>
<keyword evidence="3" id="KW-1185">Reference proteome</keyword>
<dbReference type="CDD" id="cd07043">
    <property type="entry name" value="STAS_anti-anti-sigma_factors"/>
    <property type="match status" value="1"/>
</dbReference>
<evidence type="ECO:0000313" key="2">
    <source>
        <dbReference type="EMBL" id="MBK1882424.1"/>
    </source>
</evidence>
<dbReference type="InterPro" id="IPR002645">
    <property type="entry name" value="STAS_dom"/>
</dbReference>
<evidence type="ECO:0000259" key="1">
    <source>
        <dbReference type="PROSITE" id="PS50801"/>
    </source>
</evidence>
<gene>
    <name evidence="2" type="ORF">JIN85_08360</name>
</gene>
<dbReference type="PROSITE" id="PS50801">
    <property type="entry name" value="STAS"/>
    <property type="match status" value="1"/>
</dbReference>
<name>A0A934VWF0_9BACT</name>
<proteinExistence type="predicted"/>
<sequence>MKIRINTTSLDRSNAVELREAAAGVITPETKSVEIDCDDLKFIDSSGVGALLHINNLLPPGSGPAILTKVHGTVLTVLELVRVHRLFTITD</sequence>
<organism evidence="2 3">
    <name type="scientific">Luteolibacter pohnpeiensis</name>
    <dbReference type="NCBI Taxonomy" id="454153"/>
    <lineage>
        <taxon>Bacteria</taxon>
        <taxon>Pseudomonadati</taxon>
        <taxon>Verrucomicrobiota</taxon>
        <taxon>Verrucomicrobiia</taxon>
        <taxon>Verrucomicrobiales</taxon>
        <taxon>Verrucomicrobiaceae</taxon>
        <taxon>Luteolibacter</taxon>
    </lineage>
</organism>
<dbReference type="Pfam" id="PF01740">
    <property type="entry name" value="STAS"/>
    <property type="match status" value="1"/>
</dbReference>
<evidence type="ECO:0000313" key="3">
    <source>
        <dbReference type="Proteomes" id="UP000603141"/>
    </source>
</evidence>
<reference evidence="2" key="1">
    <citation type="submission" date="2021-01" db="EMBL/GenBank/DDBJ databases">
        <title>Modified the classification status of verrucomicrobia.</title>
        <authorList>
            <person name="Feng X."/>
        </authorList>
    </citation>
    <scope>NUCLEOTIDE SEQUENCE</scope>
    <source>
        <strain evidence="2">KCTC 22041</strain>
    </source>
</reference>
<dbReference type="Gene3D" id="3.30.750.24">
    <property type="entry name" value="STAS domain"/>
    <property type="match status" value="1"/>
</dbReference>
<dbReference type="SUPFAM" id="SSF52091">
    <property type="entry name" value="SpoIIaa-like"/>
    <property type="match status" value="1"/>
</dbReference>